<dbReference type="PRINTS" id="PR00078">
    <property type="entry name" value="G3PDHDRGNASE"/>
</dbReference>
<dbReference type="GO" id="GO:0004365">
    <property type="term" value="F:glyceraldehyde-3-phosphate dehydrogenase (NAD+) (phosphorylating) activity"/>
    <property type="evidence" value="ECO:0007669"/>
    <property type="project" value="UniProtKB-EC"/>
</dbReference>
<evidence type="ECO:0000259" key="3">
    <source>
        <dbReference type="SMART" id="SM00846"/>
    </source>
</evidence>
<dbReference type="Pfam" id="PF00044">
    <property type="entry name" value="Gp_dh_N"/>
    <property type="match status" value="1"/>
</dbReference>
<dbReference type="InterPro" id="IPR020831">
    <property type="entry name" value="GlycerAld/Erythrose_P_DH"/>
</dbReference>
<dbReference type="InterPro" id="IPR020828">
    <property type="entry name" value="GlycerAld_3-P_DH_NAD(P)-bd"/>
</dbReference>
<evidence type="ECO:0000313" key="5">
    <source>
        <dbReference type="Proteomes" id="UP000523139"/>
    </source>
</evidence>
<dbReference type="EC" id="1.2.1.12" evidence="4"/>
<dbReference type="PROSITE" id="PS00071">
    <property type="entry name" value="GAPDH"/>
    <property type="match status" value="1"/>
</dbReference>
<dbReference type="PANTHER" id="PTHR43454">
    <property type="entry name" value="GLYCERALDEHYDE-3-PHOSPHATE DEHYDROGENASE"/>
    <property type="match status" value="1"/>
</dbReference>
<dbReference type="CDD" id="cd18126">
    <property type="entry name" value="GAPDH_I_C"/>
    <property type="match status" value="1"/>
</dbReference>
<dbReference type="InterPro" id="IPR036291">
    <property type="entry name" value="NAD(P)-bd_dom_sf"/>
</dbReference>
<dbReference type="InterPro" id="IPR020830">
    <property type="entry name" value="GlycerAld_3-P_DH_AS"/>
</dbReference>
<dbReference type="SUPFAM" id="SSF51735">
    <property type="entry name" value="NAD(P)-binding Rossmann-fold domains"/>
    <property type="match status" value="1"/>
</dbReference>
<dbReference type="Pfam" id="PF02800">
    <property type="entry name" value="Gp_dh_C"/>
    <property type="match status" value="1"/>
</dbReference>
<dbReference type="SUPFAM" id="SSF55347">
    <property type="entry name" value="Glyceraldehyde-3-phosphate dehydrogenase-like, C-terminal domain"/>
    <property type="match status" value="1"/>
</dbReference>
<dbReference type="Gene3D" id="3.30.360.10">
    <property type="entry name" value="Dihydrodipicolinate Reductase, domain 2"/>
    <property type="match status" value="1"/>
</dbReference>
<dbReference type="RefSeq" id="WP_168886248.1">
    <property type="nucleotide sequence ID" value="NZ_JABAHY010000001.1"/>
</dbReference>
<evidence type="ECO:0000313" key="4">
    <source>
        <dbReference type="EMBL" id="NLS08762.1"/>
    </source>
</evidence>
<feature type="domain" description="Glyceraldehyde 3-phosphate dehydrogenase NAD(P) binding" evidence="3">
    <location>
        <begin position="128"/>
        <end position="289"/>
    </location>
</feature>
<evidence type="ECO:0000256" key="1">
    <source>
        <dbReference type="ARBA" id="ARBA00023002"/>
    </source>
</evidence>
<accession>A0A7X8TI30</accession>
<dbReference type="NCBIfam" id="NF006139">
    <property type="entry name" value="PRK08289.1"/>
    <property type="match status" value="1"/>
</dbReference>
<dbReference type="CDD" id="cd05214">
    <property type="entry name" value="GAPDH_I_N"/>
    <property type="match status" value="1"/>
</dbReference>
<dbReference type="SMART" id="SM00846">
    <property type="entry name" value="Gp_dh_N"/>
    <property type="match status" value="1"/>
</dbReference>
<reference evidence="4 5" key="1">
    <citation type="submission" date="2020-04" db="EMBL/GenBank/DDBJ databases">
        <title>Nesterenkonia sp. nov., isolated from marine sediment.</title>
        <authorList>
            <person name="Zhang G."/>
        </authorList>
    </citation>
    <scope>NUCLEOTIDE SEQUENCE [LARGE SCALE GENOMIC DNA]</scope>
    <source>
        <strain evidence="4 5">MY13</strain>
    </source>
</reference>
<sequence length="480" mass="52034">MSEVSKHLNEWIDREAQAEAMIPRIGRLYRENNVVTGIYGRQLVNQSAIDILKAHRFARQVDEIELPISETLPLVQALTELNLGAASIDLARLNNKFKNSGGSDLKAFLQTELADVVGKQGQGRAEPQDVVLYGFGRIGRLLARILVGHASSASGLRLRAIVVRKGKGNDLAKRASLLRRDSVHGPFAGSIRVDEENNAIIANGTYIQVIYASNPTEVDYTAYGIDNALVVDNTGIWRDEEGLSQHLQSKGASRVLLTAPGKGDIKNIVYGVNHGDITDDDKLLSAASCTTNAITPVAKLMHDTYGIDHGHVETVHSYTNDQNLIDNFHKGERRGRSAALNMVLTETGAAKAVAKALPELAGKLSGNAIRVPTPDVSMAILNLELDKAPASKEDLNRFLRAESLEGPLHSQVDYIDSAEVVSTDFVGSSAAGVVDGLATIVNGNQAILYVWYDNEFGYSAQVVRVMEHIAQSEPVKYPLI</sequence>
<keyword evidence="1 4" id="KW-0560">Oxidoreductase</keyword>
<dbReference type="PANTHER" id="PTHR43454:SF1">
    <property type="entry name" value="GLYCERALDEHYDE 3-PHOSPHATE DEHYDROGENASE NAD(P) BINDING DOMAIN-CONTAINING PROTEIN"/>
    <property type="match status" value="1"/>
</dbReference>
<name>A0A7X8TI30_9MICC</name>
<organism evidence="4 5">
    <name type="scientific">Nesterenkonia sedimenti</name>
    <dbReference type="NCBI Taxonomy" id="1463632"/>
    <lineage>
        <taxon>Bacteria</taxon>
        <taxon>Bacillati</taxon>
        <taxon>Actinomycetota</taxon>
        <taxon>Actinomycetes</taxon>
        <taxon>Micrococcales</taxon>
        <taxon>Micrococcaceae</taxon>
        <taxon>Nesterenkonia</taxon>
    </lineage>
</organism>
<keyword evidence="5" id="KW-1185">Reference proteome</keyword>
<dbReference type="GO" id="GO:0051287">
    <property type="term" value="F:NAD binding"/>
    <property type="evidence" value="ECO:0007669"/>
    <property type="project" value="InterPro"/>
</dbReference>
<dbReference type="InterPro" id="IPR020829">
    <property type="entry name" value="GlycerAld_3-P_DH_cat"/>
</dbReference>
<comment type="similarity">
    <text evidence="2">Belongs to the glyceraldehyde-3-phosphate dehydrogenase family.</text>
</comment>
<protein>
    <submittedName>
        <fullName evidence="4">Glyceraldehyde-3-phosphate dehydrogenase</fullName>
        <ecNumber evidence="4">1.2.1.12</ecNumber>
    </submittedName>
</protein>
<gene>
    <name evidence="4" type="ORF">HGQ17_01825</name>
</gene>
<comment type="caution">
    <text evidence="4">The sequence shown here is derived from an EMBL/GenBank/DDBJ whole genome shotgun (WGS) entry which is preliminary data.</text>
</comment>
<evidence type="ECO:0000256" key="2">
    <source>
        <dbReference type="RuleBase" id="RU000397"/>
    </source>
</evidence>
<dbReference type="Proteomes" id="UP000523139">
    <property type="component" value="Unassembled WGS sequence"/>
</dbReference>
<proteinExistence type="inferred from homology"/>
<dbReference type="Gene3D" id="3.40.50.720">
    <property type="entry name" value="NAD(P)-binding Rossmann-like Domain"/>
    <property type="match status" value="1"/>
</dbReference>
<dbReference type="AlphaFoldDB" id="A0A7X8TI30"/>
<dbReference type="EMBL" id="JABAHY010000001">
    <property type="protein sequence ID" value="NLS08762.1"/>
    <property type="molecule type" value="Genomic_DNA"/>
</dbReference>